<sequence length="858" mass="96389">MSNKEPLQPADKVSTGLAGLDEVLDRLRIGDNVVWRVSDLEDYRRFVLPFLNAAADAGRQIIYLRFGEHPPIIEEHDAVRTIKIDALGGFESFTSRVWHLIEQHGRGAFYVCDSLSELLNAWATDAMVGNFFRVICPFLFELDTVAWFALHPDRHSRMTLDRIRETTQVMIDVHRHGDNVQIHPIKAWRRQSPTMFLPHREENGRFQPITDSSDATRLQASLEREHLHRQPLLDYWDRLFQDASRALSEQDENGIAELQTQVLQVLISRDPQILELARRYLSLEDLLGIRSRLVGSGSIGGKATGMLIARDILQKEEPALWQHYLEPHDSSYLGTDAYYAFLVHNGLWSAIMRQRSEAGYLAEAPALQEAILAGQFPDEIRPELERLLDHYGQYPILVRSSSLQEDGFGNAFAGKYESVFLVNQGSPEDRLASLEDAIRQVYASSMSEDALHYRKQRGLDQREEPMALLIQRVNGRFHGRYYLPDAAGVGVSRNTFAWDSNMDPKAGMVRLVMGLGTRAVDRIEGDHACVMALDHPLRQPFRNQDESYRFSQHLVDLLDLQDGALDTRPLSQVLESAVELPMSHLAEVDREATNRAERIGLQGPVWRLTFRPLVQQGAFIKRLSCLLKTLEAGYRHPVDVEFTLHLDQDGDPSFNLVQCRPLATVGETGPVNLPDNIPGKNLLFRTEGHFMGGNINLTLNRVIRVDAGIYSQLSTSERFEVARLVGEQVRSTHAPTLLIGPGRWGTSSPELGVPVRFSDIAGVAALVEVSENAGHMVPDLSYGSHFFQDLVETGIAFAALFPEADQCRYSPDILGESPEIGTRSTAPAAAVRVYDVGNRPLQLRGDVVRQQLACFFAD</sequence>
<feature type="domain" description="Pyruvate phosphate dikinase AMP/ATP-binding" evidence="1">
    <location>
        <begin position="298"/>
        <end position="670"/>
    </location>
</feature>
<accession>A0AAU7MSJ6</accession>
<dbReference type="AlphaFoldDB" id="A0AAU7MSJ6"/>
<dbReference type="InterPro" id="IPR013815">
    <property type="entry name" value="ATP_grasp_subdomain_1"/>
</dbReference>
<proteinExistence type="predicted"/>
<evidence type="ECO:0000313" key="2">
    <source>
        <dbReference type="EMBL" id="XBQ21358.1"/>
    </source>
</evidence>
<dbReference type="Gene3D" id="3.30.1490.20">
    <property type="entry name" value="ATP-grasp fold, A domain"/>
    <property type="match status" value="1"/>
</dbReference>
<dbReference type="RefSeq" id="WP_349344007.1">
    <property type="nucleotide sequence ID" value="NZ_CP157802.1"/>
</dbReference>
<name>A0AAU7MSJ6_9GAMM</name>
<protein>
    <submittedName>
        <fullName evidence="2">PEP/pyruvate-binding domain-containing protein</fullName>
    </submittedName>
</protein>
<dbReference type="GO" id="GO:0005524">
    <property type="term" value="F:ATP binding"/>
    <property type="evidence" value="ECO:0007669"/>
    <property type="project" value="InterPro"/>
</dbReference>
<dbReference type="SUPFAM" id="SSF56059">
    <property type="entry name" value="Glutathione synthetase ATP-binding domain-like"/>
    <property type="match status" value="1"/>
</dbReference>
<dbReference type="InterPro" id="IPR002192">
    <property type="entry name" value="PPDK_AMP/ATP-bd"/>
</dbReference>
<organism evidence="2">
    <name type="scientific">Marinobacter sp. MMG032</name>
    <dbReference type="NCBI Taxonomy" id="3158548"/>
    <lineage>
        <taxon>Bacteria</taxon>
        <taxon>Pseudomonadati</taxon>
        <taxon>Pseudomonadota</taxon>
        <taxon>Gammaproteobacteria</taxon>
        <taxon>Pseudomonadales</taxon>
        <taxon>Marinobacteraceae</taxon>
        <taxon>Marinobacter</taxon>
    </lineage>
</organism>
<dbReference type="Pfam" id="PF01326">
    <property type="entry name" value="PPDK_N"/>
    <property type="match status" value="1"/>
</dbReference>
<dbReference type="KEGG" id="mamm:ABNF92_09545"/>
<dbReference type="GO" id="GO:0016301">
    <property type="term" value="F:kinase activity"/>
    <property type="evidence" value="ECO:0007669"/>
    <property type="project" value="InterPro"/>
</dbReference>
<evidence type="ECO:0000259" key="1">
    <source>
        <dbReference type="Pfam" id="PF01326"/>
    </source>
</evidence>
<gene>
    <name evidence="2" type="ORF">ABNF92_09545</name>
</gene>
<reference evidence="2" key="1">
    <citation type="submission" date="2024-05" db="EMBL/GenBank/DDBJ databases">
        <title>Draft Genome Sequences of Flagellimonas sp. MMG031 and Marinobacter sp. MMG032 Isolated from the dinoflagellate Symbiodinium pilosum.</title>
        <authorList>
            <person name="Shikuma N.J."/>
            <person name="Farrell M.V."/>
        </authorList>
    </citation>
    <scope>NUCLEOTIDE SEQUENCE</scope>
    <source>
        <strain evidence="2">MMG032</strain>
    </source>
</reference>
<dbReference type="EMBL" id="CP157802">
    <property type="protein sequence ID" value="XBQ21358.1"/>
    <property type="molecule type" value="Genomic_DNA"/>
</dbReference>